<dbReference type="AlphaFoldDB" id="A0A7T0BW74"/>
<evidence type="ECO:0000313" key="2">
    <source>
        <dbReference type="Proteomes" id="UP000594688"/>
    </source>
</evidence>
<reference evidence="1 2" key="1">
    <citation type="submission" date="2020-02" db="EMBL/GenBank/DDBJ databases">
        <title>Genomic and physiological characterization of two novel Nitrospinaceae genera.</title>
        <authorList>
            <person name="Mueller A.J."/>
            <person name="Jung M.-Y."/>
            <person name="Strachan C.R."/>
            <person name="Herbold C.W."/>
            <person name="Kirkegaard R.H."/>
            <person name="Daims H."/>
        </authorList>
    </citation>
    <scope>NUCLEOTIDE SEQUENCE [LARGE SCALE GENOMIC DNA]</scope>
    <source>
        <strain evidence="1">EB</strain>
    </source>
</reference>
<dbReference type="Proteomes" id="UP000594688">
    <property type="component" value="Chromosome"/>
</dbReference>
<accession>A0A7T0BW74</accession>
<organism evidence="1 2">
    <name type="scientific">Candidatus Nitronauta litoralis</name>
    <dbReference type="NCBI Taxonomy" id="2705533"/>
    <lineage>
        <taxon>Bacteria</taxon>
        <taxon>Pseudomonadati</taxon>
        <taxon>Nitrospinota/Tectimicrobiota group</taxon>
        <taxon>Nitrospinota</taxon>
        <taxon>Nitrospinia</taxon>
        <taxon>Nitrospinales</taxon>
        <taxon>Nitrospinaceae</taxon>
        <taxon>Candidatus Nitronauta</taxon>
    </lineage>
</organism>
<sequence length="73" mass="8429">MIYPVKILSKGGKVKKVVSGHKLTGLHWKKFYDDENQIDLMHGPRNSNIPNHIKKKLDQKYAGVFDQSFSFIN</sequence>
<gene>
    <name evidence="1" type="ORF">G3M70_09440</name>
</gene>
<dbReference type="KEGG" id="nli:G3M70_09440"/>
<evidence type="ECO:0000313" key="1">
    <source>
        <dbReference type="EMBL" id="QPJ62080.1"/>
    </source>
</evidence>
<protein>
    <submittedName>
        <fullName evidence="1">Uncharacterized protein</fullName>
    </submittedName>
</protein>
<proteinExistence type="predicted"/>
<dbReference type="EMBL" id="CP048685">
    <property type="protein sequence ID" value="QPJ62080.1"/>
    <property type="molecule type" value="Genomic_DNA"/>
</dbReference>
<name>A0A7T0BW74_9BACT</name>